<keyword evidence="5" id="KW-0808">Transferase</keyword>
<dbReference type="InterPro" id="IPR036097">
    <property type="entry name" value="HisK_dim/P_sf"/>
</dbReference>
<dbReference type="InterPro" id="IPR036890">
    <property type="entry name" value="HATPase_C_sf"/>
</dbReference>
<dbReference type="PANTHER" id="PTHR45436">
    <property type="entry name" value="SENSOR HISTIDINE KINASE YKOH"/>
    <property type="match status" value="1"/>
</dbReference>
<sequence>MPATGSDRRPTRLTVRVKLTALYGALFLGSGAVLLTVIYLLVRDQLSFRLGTAVARTIPMEGLQASTALRQTRPDGTLAFLPAAEVTRAVEATTLETLLLISILSLIGVAAVSVAAGWWLSGRVLQPLHTITATAQRLSSSNLHERLAIKGPPDELTELAETFDRMLDRLESSFDSQRRFVANASHELRTPLAVQRAAVQIGLAGNPTPEKAAEIREQLLTANRRIERLIDGLLVLARSDRGLAKRTRVEMHTVVTEAVEQYRAEAARREIELQVRITEATVSGDRVLLTQLVTNLVSNAIRHNLPAGGTVWVRTDVFGGLTVSNTGPKVPVSQIPQLFEPFRRGEGRTAKGEGAGLGLSIVDSITRAHGGTVKAEPRPDGGLRVKVELPRG</sequence>
<dbReference type="SUPFAM" id="SSF158472">
    <property type="entry name" value="HAMP domain-like"/>
    <property type="match status" value="1"/>
</dbReference>
<protein>
    <recommendedName>
        <fullName evidence="3">histidine kinase</fullName>
        <ecNumber evidence="3">2.7.13.3</ecNumber>
    </recommendedName>
</protein>
<dbReference type="PANTHER" id="PTHR45436:SF5">
    <property type="entry name" value="SENSOR HISTIDINE KINASE TRCS"/>
    <property type="match status" value="1"/>
</dbReference>
<keyword evidence="9" id="KW-0902">Two-component regulatory system</keyword>
<dbReference type="SMART" id="SM00388">
    <property type="entry name" value="HisKA"/>
    <property type="match status" value="1"/>
</dbReference>
<dbReference type="InterPro" id="IPR003661">
    <property type="entry name" value="HisK_dim/P_dom"/>
</dbReference>
<comment type="subcellular location">
    <subcellularLocation>
        <location evidence="2">Cell membrane</location>
    </subcellularLocation>
</comment>
<dbReference type="InterPro" id="IPR005467">
    <property type="entry name" value="His_kinase_dom"/>
</dbReference>
<dbReference type="InterPro" id="IPR050428">
    <property type="entry name" value="TCS_sensor_his_kinase"/>
</dbReference>
<dbReference type="Pfam" id="PF00672">
    <property type="entry name" value="HAMP"/>
    <property type="match status" value="1"/>
</dbReference>
<dbReference type="CDD" id="cd06225">
    <property type="entry name" value="HAMP"/>
    <property type="match status" value="1"/>
</dbReference>
<keyword evidence="4" id="KW-0597">Phosphoprotein</keyword>
<dbReference type="PROSITE" id="PS50885">
    <property type="entry name" value="HAMP"/>
    <property type="match status" value="1"/>
</dbReference>
<evidence type="ECO:0000313" key="14">
    <source>
        <dbReference type="EMBL" id="MBB4676070.1"/>
    </source>
</evidence>
<feature type="transmembrane region" description="Helical" evidence="11">
    <location>
        <begin position="98"/>
        <end position="120"/>
    </location>
</feature>
<name>A0A7W7FSL0_9PSEU</name>
<dbReference type="PRINTS" id="PR00344">
    <property type="entry name" value="BCTRLSENSOR"/>
</dbReference>
<dbReference type="AlphaFoldDB" id="A0A7W7FSL0"/>
<keyword evidence="8 11" id="KW-1133">Transmembrane helix</keyword>
<organism evidence="14 15">
    <name type="scientific">Crossiella cryophila</name>
    <dbReference type="NCBI Taxonomy" id="43355"/>
    <lineage>
        <taxon>Bacteria</taxon>
        <taxon>Bacillati</taxon>
        <taxon>Actinomycetota</taxon>
        <taxon>Actinomycetes</taxon>
        <taxon>Pseudonocardiales</taxon>
        <taxon>Pseudonocardiaceae</taxon>
        <taxon>Crossiella</taxon>
    </lineage>
</organism>
<dbReference type="CDD" id="cd00075">
    <property type="entry name" value="HATPase"/>
    <property type="match status" value="1"/>
</dbReference>
<dbReference type="SMART" id="SM00304">
    <property type="entry name" value="HAMP"/>
    <property type="match status" value="1"/>
</dbReference>
<dbReference type="Gene3D" id="6.10.340.10">
    <property type="match status" value="1"/>
</dbReference>
<keyword evidence="10 11" id="KW-0472">Membrane</keyword>
<evidence type="ECO:0000256" key="11">
    <source>
        <dbReference type="SAM" id="Phobius"/>
    </source>
</evidence>
<dbReference type="Proteomes" id="UP000533598">
    <property type="component" value="Unassembled WGS sequence"/>
</dbReference>
<evidence type="ECO:0000259" key="12">
    <source>
        <dbReference type="PROSITE" id="PS50109"/>
    </source>
</evidence>
<dbReference type="SUPFAM" id="SSF47384">
    <property type="entry name" value="Homodimeric domain of signal transducing histidine kinase"/>
    <property type="match status" value="1"/>
</dbReference>
<evidence type="ECO:0000256" key="5">
    <source>
        <dbReference type="ARBA" id="ARBA00022679"/>
    </source>
</evidence>
<evidence type="ECO:0000256" key="4">
    <source>
        <dbReference type="ARBA" id="ARBA00022553"/>
    </source>
</evidence>
<proteinExistence type="predicted"/>
<evidence type="ECO:0000256" key="7">
    <source>
        <dbReference type="ARBA" id="ARBA00022777"/>
    </source>
</evidence>
<feature type="transmembrane region" description="Helical" evidence="11">
    <location>
        <begin position="20"/>
        <end position="42"/>
    </location>
</feature>
<feature type="domain" description="Histidine kinase" evidence="12">
    <location>
        <begin position="183"/>
        <end position="392"/>
    </location>
</feature>
<evidence type="ECO:0000256" key="10">
    <source>
        <dbReference type="ARBA" id="ARBA00023136"/>
    </source>
</evidence>
<reference evidence="14 15" key="1">
    <citation type="submission" date="2020-08" db="EMBL/GenBank/DDBJ databases">
        <title>Sequencing the genomes of 1000 actinobacteria strains.</title>
        <authorList>
            <person name="Klenk H.-P."/>
        </authorList>
    </citation>
    <scope>NUCLEOTIDE SEQUENCE [LARGE SCALE GENOMIC DNA]</scope>
    <source>
        <strain evidence="14 15">DSM 44230</strain>
    </source>
</reference>
<dbReference type="EC" id="2.7.13.3" evidence="3"/>
<dbReference type="RefSeq" id="WP_185001937.1">
    <property type="nucleotide sequence ID" value="NZ_BAAAUI010000065.1"/>
</dbReference>
<dbReference type="SUPFAM" id="SSF55874">
    <property type="entry name" value="ATPase domain of HSP90 chaperone/DNA topoisomerase II/histidine kinase"/>
    <property type="match status" value="1"/>
</dbReference>
<dbReference type="InterPro" id="IPR003660">
    <property type="entry name" value="HAMP_dom"/>
</dbReference>
<evidence type="ECO:0000256" key="6">
    <source>
        <dbReference type="ARBA" id="ARBA00022692"/>
    </source>
</evidence>
<dbReference type="GO" id="GO:0005886">
    <property type="term" value="C:plasma membrane"/>
    <property type="evidence" value="ECO:0007669"/>
    <property type="project" value="UniProtKB-SubCell"/>
</dbReference>
<keyword evidence="15" id="KW-1185">Reference proteome</keyword>
<dbReference type="InterPro" id="IPR003594">
    <property type="entry name" value="HATPase_dom"/>
</dbReference>
<evidence type="ECO:0000256" key="2">
    <source>
        <dbReference type="ARBA" id="ARBA00004236"/>
    </source>
</evidence>
<dbReference type="Pfam" id="PF02518">
    <property type="entry name" value="HATPase_c"/>
    <property type="match status" value="1"/>
</dbReference>
<keyword evidence="7 14" id="KW-0418">Kinase</keyword>
<keyword evidence="6 11" id="KW-0812">Transmembrane</keyword>
<evidence type="ECO:0000256" key="9">
    <source>
        <dbReference type="ARBA" id="ARBA00023012"/>
    </source>
</evidence>
<dbReference type="Gene3D" id="3.30.565.10">
    <property type="entry name" value="Histidine kinase-like ATPase, C-terminal domain"/>
    <property type="match status" value="1"/>
</dbReference>
<evidence type="ECO:0000313" key="15">
    <source>
        <dbReference type="Proteomes" id="UP000533598"/>
    </source>
</evidence>
<dbReference type="Pfam" id="PF00512">
    <property type="entry name" value="HisKA"/>
    <property type="match status" value="1"/>
</dbReference>
<dbReference type="Gene3D" id="1.10.287.130">
    <property type="match status" value="1"/>
</dbReference>
<dbReference type="PROSITE" id="PS50109">
    <property type="entry name" value="HIS_KIN"/>
    <property type="match status" value="1"/>
</dbReference>
<comment type="catalytic activity">
    <reaction evidence="1">
        <text>ATP + protein L-histidine = ADP + protein N-phospho-L-histidine.</text>
        <dbReference type="EC" id="2.7.13.3"/>
    </reaction>
</comment>
<accession>A0A7W7FSL0</accession>
<evidence type="ECO:0000259" key="13">
    <source>
        <dbReference type="PROSITE" id="PS50885"/>
    </source>
</evidence>
<dbReference type="SMART" id="SM00387">
    <property type="entry name" value="HATPase_c"/>
    <property type="match status" value="1"/>
</dbReference>
<dbReference type="EMBL" id="JACHMH010000001">
    <property type="protein sequence ID" value="MBB4676070.1"/>
    <property type="molecule type" value="Genomic_DNA"/>
</dbReference>
<evidence type="ECO:0000256" key="3">
    <source>
        <dbReference type="ARBA" id="ARBA00012438"/>
    </source>
</evidence>
<evidence type="ECO:0000256" key="8">
    <source>
        <dbReference type="ARBA" id="ARBA00022989"/>
    </source>
</evidence>
<dbReference type="InterPro" id="IPR004358">
    <property type="entry name" value="Sig_transdc_His_kin-like_C"/>
</dbReference>
<dbReference type="GO" id="GO:0000155">
    <property type="term" value="F:phosphorelay sensor kinase activity"/>
    <property type="evidence" value="ECO:0007669"/>
    <property type="project" value="InterPro"/>
</dbReference>
<dbReference type="CDD" id="cd00082">
    <property type="entry name" value="HisKA"/>
    <property type="match status" value="1"/>
</dbReference>
<gene>
    <name evidence="14" type="ORF">HNR67_002188</name>
</gene>
<comment type="caution">
    <text evidence="14">The sequence shown here is derived from an EMBL/GenBank/DDBJ whole genome shotgun (WGS) entry which is preliminary data.</text>
</comment>
<feature type="domain" description="HAMP" evidence="13">
    <location>
        <begin position="122"/>
        <end position="175"/>
    </location>
</feature>
<evidence type="ECO:0000256" key="1">
    <source>
        <dbReference type="ARBA" id="ARBA00000085"/>
    </source>
</evidence>